<evidence type="ECO:0000313" key="2">
    <source>
        <dbReference type="EMBL" id="KAK2606603.1"/>
    </source>
</evidence>
<dbReference type="PANTHER" id="PTHR33112:SF12">
    <property type="entry name" value="HETEROKARYON INCOMPATIBILITY DOMAIN-CONTAINING PROTEIN"/>
    <property type="match status" value="1"/>
</dbReference>
<evidence type="ECO:0000259" key="1">
    <source>
        <dbReference type="Pfam" id="PF06985"/>
    </source>
</evidence>
<gene>
    <name evidence="2" type="ORF">N8I77_005340</name>
</gene>
<organism evidence="2 3">
    <name type="scientific">Phomopsis amygdali</name>
    <name type="common">Fusicoccum amygdali</name>
    <dbReference type="NCBI Taxonomy" id="1214568"/>
    <lineage>
        <taxon>Eukaryota</taxon>
        <taxon>Fungi</taxon>
        <taxon>Dikarya</taxon>
        <taxon>Ascomycota</taxon>
        <taxon>Pezizomycotina</taxon>
        <taxon>Sordariomycetes</taxon>
        <taxon>Sordariomycetidae</taxon>
        <taxon>Diaporthales</taxon>
        <taxon>Diaporthaceae</taxon>
        <taxon>Diaporthe</taxon>
    </lineage>
</organism>
<sequence>MGPFDEVCAIKCNNHKPLVHWLSKWFENSDTSQLLNFHRDYWSSSFAFTLGNHHDKSTPELDVVESTEKNQYAGYGVEVDPHWIDDNKLKQWYKDCINNHDGCRKPPYLERLPIPVPSYFIDTLNNCLAPAPPHAPYVALSYVWGQADVVKVLNSNSDKLQVAGALDGPEKQVSLPKTVRHAMHLTKLLGERYLWVDSLCIVQDDEQSQNDHLNRMASIFAYANAVIISVDGEHADSGLCGLRSAPSAEPRHLEQEVIPFGTRRILKRTKFSKEGRPPRDSGTKEKVYFDRGWTFQEFLFARRRICFENDSVWFQCCRDTVFEDHCHKERAHDARDWILDVGYPSLTVYSRLVADFNRRQLKYPQDCLSAIQGILPCYNKVFKGGFLCGLPEMFFDVALLWHPGGDLTRRERVETGKRYKFANELLPSWSWVGWQGVVDFDDWSTGNDFVANCSGWIGSSRQHISPVTTWYTSNDASGVTERRKIEVAWSEWRDRYKGRASKLPPGWKKRRRRRSETFSKEDFPDGYGKELYWHKSCQRAEFWFPVPLSDADSQPHPTLETAFLFGSVETARLYATGPLYPHHHMYMQNEPVQSVLVTLVNAQNDWAGVLRLHSRDYCLRTGLDPIKDPIELELIAISQGSIPNGLTWEDGINDFREYLVEERPKDGDSYEYYNVMWISWRDGIAFREAVGRVYKRMWASLNPSTIQVVLG</sequence>
<name>A0AAD9SFI9_PHOAM</name>
<dbReference type="EMBL" id="JAUJFL010000003">
    <property type="protein sequence ID" value="KAK2606603.1"/>
    <property type="molecule type" value="Genomic_DNA"/>
</dbReference>
<protein>
    <recommendedName>
        <fullName evidence="1">Heterokaryon incompatibility domain-containing protein</fullName>
    </recommendedName>
</protein>
<evidence type="ECO:0000313" key="3">
    <source>
        <dbReference type="Proteomes" id="UP001265746"/>
    </source>
</evidence>
<keyword evidence="3" id="KW-1185">Reference proteome</keyword>
<reference evidence="2" key="1">
    <citation type="submission" date="2023-06" db="EMBL/GenBank/DDBJ databases">
        <authorList>
            <person name="Noh H."/>
        </authorList>
    </citation>
    <scope>NUCLEOTIDE SEQUENCE</scope>
    <source>
        <strain evidence="2">DUCC20226</strain>
    </source>
</reference>
<dbReference type="PANTHER" id="PTHR33112">
    <property type="entry name" value="DOMAIN PROTEIN, PUTATIVE-RELATED"/>
    <property type="match status" value="1"/>
</dbReference>
<dbReference type="InterPro" id="IPR010730">
    <property type="entry name" value="HET"/>
</dbReference>
<dbReference type="Proteomes" id="UP001265746">
    <property type="component" value="Unassembled WGS sequence"/>
</dbReference>
<accession>A0AAD9SFI9</accession>
<feature type="domain" description="Heterokaryon incompatibility" evidence="1">
    <location>
        <begin position="137"/>
        <end position="297"/>
    </location>
</feature>
<dbReference type="Pfam" id="PF06985">
    <property type="entry name" value="HET"/>
    <property type="match status" value="1"/>
</dbReference>
<dbReference type="AlphaFoldDB" id="A0AAD9SFI9"/>
<comment type="caution">
    <text evidence="2">The sequence shown here is derived from an EMBL/GenBank/DDBJ whole genome shotgun (WGS) entry which is preliminary data.</text>
</comment>
<proteinExistence type="predicted"/>